<feature type="compositionally biased region" description="Polar residues" evidence="1">
    <location>
        <begin position="561"/>
        <end position="571"/>
    </location>
</feature>
<accession>D8LFC1</accession>
<feature type="region of interest" description="Disordered" evidence="1">
    <location>
        <begin position="446"/>
        <end position="467"/>
    </location>
</feature>
<evidence type="ECO:0000256" key="1">
    <source>
        <dbReference type="SAM" id="MobiDB-lite"/>
    </source>
</evidence>
<dbReference type="OrthoDB" id="5590282at2759"/>
<dbReference type="InterPro" id="IPR006671">
    <property type="entry name" value="Cyclin_N"/>
</dbReference>
<sequence length="571" mass="60570">MSELSRLLPRGEEDTDLLCVEVSALGQAPVPATILPRVSCDGWQQQEKQEVFRDSSADQAHEEFLTSLLAKTNAYRPLETSWQVMEDAEFLDMRGAVVNWFAKVSVSYDFANETVVAALSHFDRYVSLTVTPVNDHMLLQLAAYVALLIASKMGETCPLRMRSLANLTGRMFTPLQVKQLEMDMISKLNFRSHYLKRARARTCWFRHAPYTLAVAALTTAYNSMGLGKERRRLLRECDARARAVTGRGVDVHGVAACADAMVSDERAAATAAAAAAAASGHARGSTESPVCGGSNTAAKDGWGSPTGVAQGAELLQKAAFSAVGVRGDQGIGSGGGGSGVPLVEDFSPLTTFSPHGAVTTKAVASHVVAGRRVVRRVSSSPRGGGAAAARPPRVSTSPWDIAAPPLPARAGPEPRRVSTSPLDVERVAPRRAPVVAVQAYPDLPDASRRQSVGVGGGGGQKRRLHQSSGSCFVPCARRRRSVEGKDVRRVEVADAGGSVGGERVEEDAAGRGYHGGEYLQGSIAEGLDQRQQGCAQAPAARGRQQQQQQQREGGGVDSKPVGQQQSQTTAL</sequence>
<dbReference type="Pfam" id="PF00134">
    <property type="entry name" value="Cyclin_N"/>
    <property type="match status" value="1"/>
</dbReference>
<dbReference type="InParanoid" id="D8LFC1"/>
<proteinExistence type="predicted"/>
<dbReference type="EMBL" id="FN648054">
    <property type="protein sequence ID" value="CBN75581.1"/>
    <property type="molecule type" value="Genomic_DNA"/>
</dbReference>
<evidence type="ECO:0000313" key="4">
    <source>
        <dbReference type="Proteomes" id="UP000002630"/>
    </source>
</evidence>
<dbReference type="EMBL" id="FN649743">
    <property type="protein sequence ID" value="CBN75581.1"/>
    <property type="molecule type" value="Genomic_DNA"/>
</dbReference>
<dbReference type="STRING" id="2880.D8LFC1"/>
<dbReference type="AlphaFoldDB" id="D8LFC1"/>
<feature type="compositionally biased region" description="Low complexity" evidence="1">
    <location>
        <begin position="375"/>
        <end position="395"/>
    </location>
</feature>
<name>D8LFC1_ECTSI</name>
<dbReference type="InterPro" id="IPR039361">
    <property type="entry name" value="Cyclin"/>
</dbReference>
<feature type="region of interest" description="Disordered" evidence="1">
    <location>
        <begin position="375"/>
        <end position="420"/>
    </location>
</feature>
<dbReference type="Proteomes" id="UP000002630">
    <property type="component" value="Linkage Group LG18"/>
</dbReference>
<evidence type="ECO:0000313" key="3">
    <source>
        <dbReference type="EMBL" id="CBN75581.1"/>
    </source>
</evidence>
<reference evidence="3 4" key="1">
    <citation type="journal article" date="2010" name="Nature">
        <title>The Ectocarpus genome and the independent evolution of multicellularity in brown algae.</title>
        <authorList>
            <person name="Cock J.M."/>
            <person name="Sterck L."/>
            <person name="Rouze P."/>
            <person name="Scornet D."/>
            <person name="Allen A.E."/>
            <person name="Amoutzias G."/>
            <person name="Anthouard V."/>
            <person name="Artiguenave F."/>
            <person name="Aury J.M."/>
            <person name="Badger J.H."/>
            <person name="Beszteri B."/>
            <person name="Billiau K."/>
            <person name="Bonnet E."/>
            <person name="Bothwell J.H."/>
            <person name="Bowler C."/>
            <person name="Boyen C."/>
            <person name="Brownlee C."/>
            <person name="Carrano C.J."/>
            <person name="Charrier B."/>
            <person name="Cho G.Y."/>
            <person name="Coelho S.M."/>
            <person name="Collen J."/>
            <person name="Corre E."/>
            <person name="Da Silva C."/>
            <person name="Delage L."/>
            <person name="Delaroque N."/>
            <person name="Dittami S.M."/>
            <person name="Doulbeau S."/>
            <person name="Elias M."/>
            <person name="Farnham G."/>
            <person name="Gachon C.M."/>
            <person name="Gschloessl B."/>
            <person name="Heesch S."/>
            <person name="Jabbari K."/>
            <person name="Jubin C."/>
            <person name="Kawai H."/>
            <person name="Kimura K."/>
            <person name="Kloareg B."/>
            <person name="Kupper F.C."/>
            <person name="Lang D."/>
            <person name="Le Bail A."/>
            <person name="Leblanc C."/>
            <person name="Lerouge P."/>
            <person name="Lohr M."/>
            <person name="Lopez P.J."/>
            <person name="Martens C."/>
            <person name="Maumus F."/>
            <person name="Michel G."/>
            <person name="Miranda-Saavedra D."/>
            <person name="Morales J."/>
            <person name="Moreau H."/>
            <person name="Motomura T."/>
            <person name="Nagasato C."/>
            <person name="Napoli C.A."/>
            <person name="Nelson D.R."/>
            <person name="Nyvall-Collen P."/>
            <person name="Peters A.F."/>
            <person name="Pommier C."/>
            <person name="Potin P."/>
            <person name="Poulain J."/>
            <person name="Quesneville H."/>
            <person name="Read B."/>
            <person name="Rensing S.A."/>
            <person name="Ritter A."/>
            <person name="Rousvoal S."/>
            <person name="Samanta M."/>
            <person name="Samson G."/>
            <person name="Schroeder D.C."/>
            <person name="Segurens B."/>
            <person name="Strittmatter M."/>
            <person name="Tonon T."/>
            <person name="Tregear J.W."/>
            <person name="Valentin K."/>
            <person name="von Dassow P."/>
            <person name="Yamagishi T."/>
            <person name="Van de Peer Y."/>
            <person name="Wincker P."/>
        </authorList>
    </citation>
    <scope>NUCLEOTIDE SEQUENCE [LARGE SCALE GENOMIC DNA]</scope>
    <source>
        <strain evidence="4">Ec32 / CCAP1310/4</strain>
    </source>
</reference>
<evidence type="ECO:0000259" key="2">
    <source>
        <dbReference type="Pfam" id="PF00134"/>
    </source>
</evidence>
<feature type="compositionally biased region" description="Low complexity" evidence="1">
    <location>
        <begin position="529"/>
        <end position="551"/>
    </location>
</feature>
<organism evidence="3 4">
    <name type="scientific">Ectocarpus siliculosus</name>
    <name type="common">Brown alga</name>
    <name type="synonym">Conferva siliculosa</name>
    <dbReference type="NCBI Taxonomy" id="2880"/>
    <lineage>
        <taxon>Eukaryota</taxon>
        <taxon>Sar</taxon>
        <taxon>Stramenopiles</taxon>
        <taxon>Ochrophyta</taxon>
        <taxon>PX clade</taxon>
        <taxon>Phaeophyceae</taxon>
        <taxon>Ectocarpales</taxon>
        <taxon>Ectocarpaceae</taxon>
        <taxon>Ectocarpus</taxon>
    </lineage>
</organism>
<dbReference type="PANTHER" id="PTHR10177">
    <property type="entry name" value="CYCLINS"/>
    <property type="match status" value="1"/>
</dbReference>
<feature type="domain" description="Cyclin N-terminal" evidence="2">
    <location>
        <begin position="70"/>
        <end position="191"/>
    </location>
</feature>
<protein>
    <submittedName>
        <fullName evidence="3">Cyclin A-like protein</fullName>
    </submittedName>
</protein>
<keyword evidence="4" id="KW-1185">Reference proteome</keyword>
<dbReference type="SUPFAM" id="SSF47954">
    <property type="entry name" value="Cyclin-like"/>
    <property type="match status" value="1"/>
</dbReference>
<dbReference type="Gene3D" id="1.10.472.10">
    <property type="entry name" value="Cyclin-like"/>
    <property type="match status" value="2"/>
</dbReference>
<dbReference type="InterPro" id="IPR036915">
    <property type="entry name" value="Cyclin-like_sf"/>
</dbReference>
<feature type="region of interest" description="Disordered" evidence="1">
    <location>
        <begin position="493"/>
        <end position="571"/>
    </location>
</feature>
<dbReference type="eggNOG" id="KOG0654">
    <property type="taxonomic scope" value="Eukaryota"/>
</dbReference>
<gene>
    <name evidence="3" type="ORF">Esi_0148_0011</name>
</gene>